<protein>
    <submittedName>
        <fullName evidence="3">Unannotated protein</fullName>
    </submittedName>
</protein>
<keyword evidence="2" id="KW-1133">Transmembrane helix</keyword>
<keyword evidence="2" id="KW-0472">Membrane</keyword>
<dbReference type="EMBL" id="CAEZYU010000085">
    <property type="protein sequence ID" value="CAB4751400.1"/>
    <property type="molecule type" value="Genomic_DNA"/>
</dbReference>
<feature type="compositionally biased region" description="Polar residues" evidence="1">
    <location>
        <begin position="157"/>
        <end position="168"/>
    </location>
</feature>
<sequence>MTAVRSRHARRAVEATRPKVATRSQGRAGVSSNARSRVVARPLPQKSAGPQLRIFPRRVISLRLLGLLVVLSSFAFLFGAVAIQSQRISGQQEIDRLSEEISTQQDIYHSLRAQVAEREAPERITAEAEKLNMMEPGPVVPLAPNSSAVPEADSAPEQANDQVGTASR</sequence>
<feature type="transmembrane region" description="Helical" evidence="2">
    <location>
        <begin position="62"/>
        <end position="83"/>
    </location>
</feature>
<reference evidence="3" key="1">
    <citation type="submission" date="2020-05" db="EMBL/GenBank/DDBJ databases">
        <authorList>
            <person name="Chiriac C."/>
            <person name="Salcher M."/>
            <person name="Ghai R."/>
            <person name="Kavagutti S V."/>
        </authorList>
    </citation>
    <scope>NUCLEOTIDE SEQUENCE</scope>
</reference>
<accession>A0A6J6CH07</accession>
<proteinExistence type="predicted"/>
<gene>
    <name evidence="3" type="ORF">UFOPK1358_01611</name>
    <name evidence="4" type="ORF">UFOPK2766_01678</name>
</gene>
<evidence type="ECO:0000256" key="2">
    <source>
        <dbReference type="SAM" id="Phobius"/>
    </source>
</evidence>
<feature type="compositionally biased region" description="Polar residues" evidence="1">
    <location>
        <begin position="22"/>
        <end position="35"/>
    </location>
</feature>
<evidence type="ECO:0000313" key="3">
    <source>
        <dbReference type="EMBL" id="CAB4550792.1"/>
    </source>
</evidence>
<feature type="region of interest" description="Disordered" evidence="1">
    <location>
        <begin position="128"/>
        <end position="168"/>
    </location>
</feature>
<evidence type="ECO:0000256" key="1">
    <source>
        <dbReference type="SAM" id="MobiDB-lite"/>
    </source>
</evidence>
<feature type="region of interest" description="Disordered" evidence="1">
    <location>
        <begin position="1"/>
        <end position="42"/>
    </location>
</feature>
<dbReference type="AlphaFoldDB" id="A0A6J6CH07"/>
<evidence type="ECO:0000313" key="4">
    <source>
        <dbReference type="EMBL" id="CAB4751400.1"/>
    </source>
</evidence>
<dbReference type="EMBL" id="CAEZSF010000192">
    <property type="protein sequence ID" value="CAB4550792.1"/>
    <property type="molecule type" value="Genomic_DNA"/>
</dbReference>
<keyword evidence="2" id="KW-0812">Transmembrane</keyword>
<organism evidence="3">
    <name type="scientific">freshwater metagenome</name>
    <dbReference type="NCBI Taxonomy" id="449393"/>
    <lineage>
        <taxon>unclassified sequences</taxon>
        <taxon>metagenomes</taxon>
        <taxon>ecological metagenomes</taxon>
    </lineage>
</organism>
<feature type="compositionally biased region" description="Basic residues" evidence="1">
    <location>
        <begin position="1"/>
        <end position="10"/>
    </location>
</feature>
<name>A0A6J6CH07_9ZZZZ</name>